<proteinExistence type="predicted"/>
<name>A0A6A6ST17_9PLEO</name>
<dbReference type="AlphaFoldDB" id="A0A6A6ST17"/>
<dbReference type="OrthoDB" id="3687991at2759"/>
<dbReference type="EMBL" id="MU004440">
    <property type="protein sequence ID" value="KAF2650906.1"/>
    <property type="molecule type" value="Genomic_DNA"/>
</dbReference>
<feature type="compositionally biased region" description="Acidic residues" evidence="1">
    <location>
        <begin position="113"/>
        <end position="127"/>
    </location>
</feature>
<reference evidence="2" key="1">
    <citation type="journal article" date="2020" name="Stud. Mycol.">
        <title>101 Dothideomycetes genomes: a test case for predicting lifestyles and emergence of pathogens.</title>
        <authorList>
            <person name="Haridas S."/>
            <person name="Albert R."/>
            <person name="Binder M."/>
            <person name="Bloem J."/>
            <person name="Labutti K."/>
            <person name="Salamov A."/>
            <person name="Andreopoulos B."/>
            <person name="Baker S."/>
            <person name="Barry K."/>
            <person name="Bills G."/>
            <person name="Bluhm B."/>
            <person name="Cannon C."/>
            <person name="Castanera R."/>
            <person name="Culley D."/>
            <person name="Daum C."/>
            <person name="Ezra D."/>
            <person name="Gonzalez J."/>
            <person name="Henrissat B."/>
            <person name="Kuo A."/>
            <person name="Liang C."/>
            <person name="Lipzen A."/>
            <person name="Lutzoni F."/>
            <person name="Magnuson J."/>
            <person name="Mondo S."/>
            <person name="Nolan M."/>
            <person name="Ohm R."/>
            <person name="Pangilinan J."/>
            <person name="Park H.-J."/>
            <person name="Ramirez L."/>
            <person name="Alfaro M."/>
            <person name="Sun H."/>
            <person name="Tritt A."/>
            <person name="Yoshinaga Y."/>
            <person name="Zwiers L.-H."/>
            <person name="Turgeon B."/>
            <person name="Goodwin S."/>
            <person name="Spatafora J."/>
            <person name="Crous P."/>
            <person name="Grigoriev I."/>
        </authorList>
    </citation>
    <scope>NUCLEOTIDE SEQUENCE</scope>
    <source>
        <strain evidence="2">CBS 122681</strain>
    </source>
</reference>
<feature type="compositionally biased region" description="Acidic residues" evidence="1">
    <location>
        <begin position="429"/>
        <end position="441"/>
    </location>
</feature>
<feature type="region of interest" description="Disordered" evidence="1">
    <location>
        <begin position="502"/>
        <end position="522"/>
    </location>
</feature>
<feature type="region of interest" description="Disordered" evidence="1">
    <location>
        <begin position="1"/>
        <end position="127"/>
    </location>
</feature>
<dbReference type="Proteomes" id="UP000799324">
    <property type="component" value="Unassembled WGS sequence"/>
</dbReference>
<protein>
    <submittedName>
        <fullName evidence="2">Uncharacterized protein</fullName>
    </submittedName>
</protein>
<evidence type="ECO:0000313" key="3">
    <source>
        <dbReference type="Proteomes" id="UP000799324"/>
    </source>
</evidence>
<organism evidence="2 3">
    <name type="scientific">Lophiostoma macrostomum CBS 122681</name>
    <dbReference type="NCBI Taxonomy" id="1314788"/>
    <lineage>
        <taxon>Eukaryota</taxon>
        <taxon>Fungi</taxon>
        <taxon>Dikarya</taxon>
        <taxon>Ascomycota</taxon>
        <taxon>Pezizomycotina</taxon>
        <taxon>Dothideomycetes</taxon>
        <taxon>Pleosporomycetidae</taxon>
        <taxon>Pleosporales</taxon>
        <taxon>Lophiostomataceae</taxon>
        <taxon>Lophiostoma</taxon>
    </lineage>
</organism>
<accession>A0A6A6ST17</accession>
<gene>
    <name evidence="2" type="ORF">K491DRAFT_782252</name>
</gene>
<feature type="compositionally biased region" description="Polar residues" evidence="1">
    <location>
        <begin position="414"/>
        <end position="428"/>
    </location>
</feature>
<evidence type="ECO:0000256" key="1">
    <source>
        <dbReference type="SAM" id="MobiDB-lite"/>
    </source>
</evidence>
<keyword evidence="3" id="KW-1185">Reference proteome</keyword>
<sequence>MAGVKRARSSSSSAAAGPRARKQYKKESGAPVKVGEGEDSSTFFRDEYPLTSGWTAINAGTPAAGKPFSQWTPKELGRLSNNSKESDNAAFKQLDDMDMDENLIPTEDTQRDDGDDIDDDDNGSDLDDELLPYTGADGKGRLIPIGPRTLAKVGVKDMSMLAMLTEYSTKHFLKELHFQNIVYAHIDWNKKSHITKINAWRNQVYGRANQTIKEVKMWHKDEETWIEIYHSLLLRYAKKYPLRMPQSKEVWGNFNNFFKGKVLVDKDGKTLLPPRGERQLTSFTSKVTRVCGKMKEQLDRLSKGELGGDYTPTIDQKMIDELKTIKATMFARLQQHGKIVMNHDTLQLHAVNVRRLKNVKHPKNGEQESLTAGEESALFADWNAFFEAIKLPEPPMALAGSDSDLSEVRENIRSRSPSPESRTFAPTESTEEPLGDGEQELDLDKDKIVEVIPSSKVTGPTEVVATTTTTLTQTTNVDVKGEVKEDALTEAEKTLTETRVTRASTDAGIEGEFSSMSVRALD</sequence>
<feature type="region of interest" description="Disordered" evidence="1">
    <location>
        <begin position="397"/>
        <end position="442"/>
    </location>
</feature>
<evidence type="ECO:0000313" key="2">
    <source>
        <dbReference type="EMBL" id="KAF2650906.1"/>
    </source>
</evidence>
<feature type="compositionally biased region" description="Low complexity" evidence="1">
    <location>
        <begin position="9"/>
        <end position="18"/>
    </location>
</feature>